<feature type="transmembrane region" description="Helical" evidence="6">
    <location>
        <begin position="498"/>
        <end position="525"/>
    </location>
</feature>
<feature type="region of interest" description="Disordered" evidence="5">
    <location>
        <begin position="641"/>
        <end position="674"/>
    </location>
</feature>
<evidence type="ECO:0000256" key="1">
    <source>
        <dbReference type="ARBA" id="ARBA00004141"/>
    </source>
</evidence>
<feature type="transmembrane region" description="Helical" evidence="6">
    <location>
        <begin position="305"/>
        <end position="323"/>
    </location>
</feature>
<evidence type="ECO:0000256" key="6">
    <source>
        <dbReference type="SAM" id="Phobius"/>
    </source>
</evidence>
<reference evidence="7" key="1">
    <citation type="submission" date="2016-01" db="EMBL/GenBank/DDBJ databases">
        <title>Reference transcriptome for the parasite Schistocephalus solidus: insights into the molecular evolution of parasitism.</title>
        <authorList>
            <person name="Hebert F.O."/>
            <person name="Grambauer S."/>
            <person name="Barber I."/>
            <person name="Landry C.R."/>
            <person name="Aubin-Horth N."/>
        </authorList>
    </citation>
    <scope>NUCLEOTIDE SEQUENCE</scope>
</reference>
<proteinExistence type="predicted"/>
<dbReference type="GO" id="GO:0016020">
    <property type="term" value="C:membrane"/>
    <property type="evidence" value="ECO:0007669"/>
    <property type="project" value="UniProtKB-SubCell"/>
</dbReference>
<dbReference type="PANTHER" id="PTHR45902">
    <property type="entry name" value="LATROPHILIN RECEPTOR-LIKE PROTEIN A"/>
    <property type="match status" value="1"/>
</dbReference>
<evidence type="ECO:0000313" key="7">
    <source>
        <dbReference type="EMBL" id="JAP62939.1"/>
    </source>
</evidence>
<evidence type="ECO:0000256" key="2">
    <source>
        <dbReference type="ARBA" id="ARBA00022692"/>
    </source>
</evidence>
<feature type="transmembrane region" description="Helical" evidence="6">
    <location>
        <begin position="343"/>
        <end position="364"/>
    </location>
</feature>
<feature type="transmembrane region" description="Helical" evidence="6">
    <location>
        <begin position="424"/>
        <end position="445"/>
    </location>
</feature>
<keyword evidence="2 6" id="KW-0812">Transmembrane</keyword>
<dbReference type="PANTHER" id="PTHR45902:SF4">
    <property type="entry name" value="G-PROTEIN COUPLED RECEPTORS FAMILY 2 PROFILE 2 DOMAIN-CONTAINING PROTEIN"/>
    <property type="match status" value="1"/>
</dbReference>
<dbReference type="CDD" id="cd13952">
    <property type="entry name" value="7tm_classB"/>
    <property type="match status" value="1"/>
</dbReference>
<dbReference type="EMBL" id="GEEE01000286">
    <property type="protein sequence ID" value="JAP62939.1"/>
    <property type="molecule type" value="Transcribed_RNA"/>
</dbReference>
<gene>
    <name evidence="7" type="ORF">TR89980</name>
</gene>
<comment type="subcellular location">
    <subcellularLocation>
        <location evidence="1">Membrane</location>
        <topology evidence="1">Multi-pass membrane protein</topology>
    </subcellularLocation>
</comment>
<feature type="region of interest" description="Disordered" evidence="5">
    <location>
        <begin position="531"/>
        <end position="552"/>
    </location>
</feature>
<evidence type="ECO:0000256" key="4">
    <source>
        <dbReference type="ARBA" id="ARBA00023136"/>
    </source>
</evidence>
<protein>
    <recommendedName>
        <fullName evidence="8">G_PROTEIN_RECEP_F2_4 domain-containing protein</fullName>
    </recommendedName>
</protein>
<feature type="transmembrane region" description="Helical" evidence="6">
    <location>
        <begin position="595"/>
        <end position="613"/>
    </location>
</feature>
<dbReference type="InterPro" id="IPR000832">
    <property type="entry name" value="GPCR_2_secretin-like"/>
</dbReference>
<keyword evidence="4 6" id="KW-0472">Membrane</keyword>
<evidence type="ECO:0008006" key="8">
    <source>
        <dbReference type="Google" id="ProtNLM"/>
    </source>
</evidence>
<organism evidence="7">
    <name type="scientific">Schistocephalus solidus</name>
    <name type="common">Tapeworm</name>
    <dbReference type="NCBI Taxonomy" id="70667"/>
    <lineage>
        <taxon>Eukaryota</taxon>
        <taxon>Metazoa</taxon>
        <taxon>Spiralia</taxon>
        <taxon>Lophotrochozoa</taxon>
        <taxon>Platyhelminthes</taxon>
        <taxon>Cestoda</taxon>
        <taxon>Eucestoda</taxon>
        <taxon>Diphyllobothriidea</taxon>
        <taxon>Diphyllobothriidae</taxon>
        <taxon>Schistocephalus</taxon>
    </lineage>
</organism>
<keyword evidence="3 6" id="KW-1133">Transmembrane helix</keyword>
<feature type="transmembrane region" description="Helical" evidence="6">
    <location>
        <begin position="271"/>
        <end position="293"/>
    </location>
</feature>
<dbReference type="Gene3D" id="1.20.1070.10">
    <property type="entry name" value="Rhodopsin 7-helix transmembrane proteins"/>
    <property type="match status" value="1"/>
</dbReference>
<name>A0A0V0JB72_SCHSO</name>
<feature type="non-terminal residue" evidence="7">
    <location>
        <position position="1"/>
    </location>
</feature>
<dbReference type="AlphaFoldDB" id="A0A0V0JB72"/>
<feature type="transmembrane region" description="Helical" evidence="6">
    <location>
        <begin position="562"/>
        <end position="583"/>
    </location>
</feature>
<evidence type="ECO:0000256" key="3">
    <source>
        <dbReference type="ARBA" id="ARBA00022989"/>
    </source>
</evidence>
<accession>A0A0V0JB72</accession>
<feature type="compositionally biased region" description="Low complexity" evidence="5">
    <location>
        <begin position="641"/>
        <end position="665"/>
    </location>
</feature>
<dbReference type="GO" id="GO:0004930">
    <property type="term" value="F:G protein-coupled receptor activity"/>
    <property type="evidence" value="ECO:0007669"/>
    <property type="project" value="InterPro"/>
</dbReference>
<sequence length="674" mass="73819">KLMVSNKMLYSDRLMRSLLCLAVISLKSFIYASSTDEFHKTGVTTSTESLPYFYASGNRSSLHLKEHNSSFPAYTKCIGSVRGILRAAGLHLGQRYEAIAECPLGTHDELANKCRTDQIEFAPNEEKETKLIELESDLLQQLQTSGKPRFVRYHKLAIQKVSPVVYNPTGIVFANIFCAQCHLPYMRGNQRLDANFSAITKQLLCDREIDKIQCFVYAELGEKVPRCEKDTPGPRMMFSWDSILQLPDDIFGGDEEEAEEQKTLSDKLFDILQWICCVFSLTALSLAIAVFSCSSRLRRPLPGKMLVALCCTLLGAIIAFLLASGLMELVPQIGQTARPLCVLFAVLLQTFLLASFAWMALFAVELLRTFGLARACRNACRNLFACCDRNGPGKSGRGRGANCNAAGMMLHSRGGQDSHSARRFYGHLVASIILPVCFALPTVVINELAFAERPTAANSSQANATELQFALSTLTLLDPGFCPPQHANLAWFTNRLGLLIWFLGPAALMICFNSLSLLIVCVQICRLSRDSPSVRPQSRRGENYSSLQHDEAAKRRKNSRSLAAICGKLVVILGGSWLLQLVASLCPQLELLRRIVGLVNCAQGGVVALSMLLSTKARHVMLQCMLPACCGVQASGATRSTESSSRATNAAATTTSTRLQQSRSTGGKTAQTSV</sequence>
<dbReference type="Pfam" id="PF00002">
    <property type="entry name" value="7tm_2"/>
    <property type="match status" value="1"/>
</dbReference>
<dbReference type="InterPro" id="IPR053231">
    <property type="entry name" value="GPCR_LN-TM7"/>
</dbReference>
<evidence type="ECO:0000256" key="5">
    <source>
        <dbReference type="SAM" id="MobiDB-lite"/>
    </source>
</evidence>